<organism evidence="6 7">
    <name type="scientific">Candidatus Harrisonbacteria bacterium RIFCSPHIGHO2_02_FULL_42_16</name>
    <dbReference type="NCBI Taxonomy" id="1798404"/>
    <lineage>
        <taxon>Bacteria</taxon>
        <taxon>Candidatus Harrisoniibacteriota</taxon>
    </lineage>
</organism>
<dbReference type="InterPro" id="IPR051046">
    <property type="entry name" value="MurCDEF_CellWall_CoF430Synth"/>
</dbReference>
<feature type="domain" description="Mur ligase C-terminal" evidence="4">
    <location>
        <begin position="276"/>
        <end position="397"/>
    </location>
</feature>
<sequence length="415" mass="45956">MSKETLQQYLKIIIRQLAIWTIRKYDPGIIAVTGSVGKTSTKKAIYTVLKDYRKTRANSKNFNNEIGIPLTILGDYSEISGKFFWPKVILIAVFRLIFRMPYPELLILEYGVDKPGDMRYLLDIARPKIGVITAIGDIPVHVEFFSGPDALAREKSKVVESLSATGFAVLNHDDGAVLEMRYRTRAHTISYGFEDGADMVISNFETKMEGNKPQGISFKLNYGGSFVPIRLDNCFGKAQAYAAAASACLGIIFGLNLIKISEALSKYEAPPQRGVLISGVKNTYIIDDSYNASPLSVEAAIYTMEVLKAKRKIAVLGDMLEIGKYTVEAHESIGKLIPKRFDILFTVGSRAKFIADSAREAGMPQKDIYSFDTAEEAAPEVQELIRKGDLILVKASRAIGLDKIVEEIKEISVNN</sequence>
<keyword evidence="3" id="KW-0067">ATP-binding</keyword>
<dbReference type="Gene3D" id="3.90.190.20">
    <property type="entry name" value="Mur ligase, C-terminal domain"/>
    <property type="match status" value="1"/>
</dbReference>
<dbReference type="STRING" id="1798404.A3B92_02170"/>
<comment type="caution">
    <text evidence="6">The sequence shown here is derived from an EMBL/GenBank/DDBJ whole genome shotgun (WGS) entry which is preliminary data.</text>
</comment>
<dbReference type="GO" id="GO:0016881">
    <property type="term" value="F:acid-amino acid ligase activity"/>
    <property type="evidence" value="ECO:0007669"/>
    <property type="project" value="InterPro"/>
</dbReference>
<feature type="domain" description="Mur ligase central" evidence="5">
    <location>
        <begin position="32"/>
        <end position="73"/>
    </location>
</feature>
<dbReference type="PANTHER" id="PTHR43024">
    <property type="entry name" value="UDP-N-ACETYLMURAMOYL-TRIPEPTIDE--D-ALANYL-D-ALANINE LIGASE"/>
    <property type="match status" value="1"/>
</dbReference>
<dbReference type="GO" id="GO:0005524">
    <property type="term" value="F:ATP binding"/>
    <property type="evidence" value="ECO:0007669"/>
    <property type="project" value="UniProtKB-KW"/>
</dbReference>
<evidence type="ECO:0008006" key="8">
    <source>
        <dbReference type="Google" id="ProtNLM"/>
    </source>
</evidence>
<dbReference type="Proteomes" id="UP000177960">
    <property type="component" value="Unassembled WGS sequence"/>
</dbReference>
<keyword evidence="2" id="KW-0547">Nucleotide-binding</keyword>
<evidence type="ECO:0000256" key="2">
    <source>
        <dbReference type="ARBA" id="ARBA00022741"/>
    </source>
</evidence>
<dbReference type="EMBL" id="MHJG01000018">
    <property type="protein sequence ID" value="OGY63722.1"/>
    <property type="molecule type" value="Genomic_DNA"/>
</dbReference>
<dbReference type="InterPro" id="IPR004101">
    <property type="entry name" value="Mur_ligase_C"/>
</dbReference>
<name>A0A1G1ZGN1_9BACT</name>
<evidence type="ECO:0000259" key="5">
    <source>
        <dbReference type="Pfam" id="PF08245"/>
    </source>
</evidence>
<protein>
    <recommendedName>
        <fullName evidence="8">UDP-N-acetylmuramoyl-tripeptide--D-alanyl-D-alanine ligase</fullName>
    </recommendedName>
</protein>
<feature type="domain" description="Mur ligase central" evidence="5">
    <location>
        <begin position="96"/>
        <end position="248"/>
    </location>
</feature>
<dbReference type="InterPro" id="IPR036615">
    <property type="entry name" value="Mur_ligase_C_dom_sf"/>
</dbReference>
<dbReference type="Pfam" id="PF02875">
    <property type="entry name" value="Mur_ligase_C"/>
    <property type="match status" value="1"/>
</dbReference>
<proteinExistence type="predicted"/>
<dbReference type="Pfam" id="PF08245">
    <property type="entry name" value="Mur_ligase_M"/>
    <property type="match status" value="2"/>
</dbReference>
<gene>
    <name evidence="6" type="ORF">A3B92_02170</name>
</gene>
<dbReference type="SUPFAM" id="SSF53244">
    <property type="entry name" value="MurD-like peptide ligases, peptide-binding domain"/>
    <property type="match status" value="1"/>
</dbReference>
<dbReference type="SUPFAM" id="SSF53623">
    <property type="entry name" value="MurD-like peptide ligases, catalytic domain"/>
    <property type="match status" value="1"/>
</dbReference>
<evidence type="ECO:0000256" key="3">
    <source>
        <dbReference type="ARBA" id="ARBA00022840"/>
    </source>
</evidence>
<dbReference type="InterPro" id="IPR013221">
    <property type="entry name" value="Mur_ligase_cen"/>
</dbReference>
<accession>A0A1G1ZGN1</accession>
<dbReference type="InterPro" id="IPR036565">
    <property type="entry name" value="Mur-like_cat_sf"/>
</dbReference>
<keyword evidence="1" id="KW-0436">Ligase</keyword>
<evidence type="ECO:0000256" key="1">
    <source>
        <dbReference type="ARBA" id="ARBA00022598"/>
    </source>
</evidence>
<evidence type="ECO:0000313" key="6">
    <source>
        <dbReference type="EMBL" id="OGY63722.1"/>
    </source>
</evidence>
<dbReference type="PANTHER" id="PTHR43024:SF1">
    <property type="entry name" value="UDP-N-ACETYLMURAMOYL-TRIPEPTIDE--D-ALANYL-D-ALANINE LIGASE"/>
    <property type="match status" value="1"/>
</dbReference>
<reference evidence="6 7" key="1">
    <citation type="journal article" date="2016" name="Nat. Commun.">
        <title>Thousands of microbial genomes shed light on interconnected biogeochemical processes in an aquifer system.</title>
        <authorList>
            <person name="Anantharaman K."/>
            <person name="Brown C.T."/>
            <person name="Hug L.A."/>
            <person name="Sharon I."/>
            <person name="Castelle C.J."/>
            <person name="Probst A.J."/>
            <person name="Thomas B.C."/>
            <person name="Singh A."/>
            <person name="Wilkins M.J."/>
            <person name="Karaoz U."/>
            <person name="Brodie E.L."/>
            <person name="Williams K.H."/>
            <person name="Hubbard S.S."/>
            <person name="Banfield J.F."/>
        </authorList>
    </citation>
    <scope>NUCLEOTIDE SEQUENCE [LARGE SCALE GENOMIC DNA]</scope>
</reference>
<evidence type="ECO:0000259" key="4">
    <source>
        <dbReference type="Pfam" id="PF02875"/>
    </source>
</evidence>
<dbReference type="Gene3D" id="3.40.1190.10">
    <property type="entry name" value="Mur-like, catalytic domain"/>
    <property type="match status" value="1"/>
</dbReference>
<evidence type="ECO:0000313" key="7">
    <source>
        <dbReference type="Proteomes" id="UP000177960"/>
    </source>
</evidence>
<dbReference type="AlphaFoldDB" id="A0A1G1ZGN1"/>